<sequence length="515" mass="60375">MKIEINPEFQRALNLMEHTNHHVFITGKAGTGKSTLLEYFRSVTNKKIVVLAPTGVAALNVRGETIHSFFRFKPDITVDKIERVSRKRRRIFTELDAIVIDEISMVRADLLDCVDHFLRLNARSSKLPFGGIQMIFIGDLYQLPPVVTSKEKKLFGGYYESEYFFDAKVMKDLPLEFVELEKIYRQKDQRFITLLNQIRNNTVTEESLKLLNSRVGKKFRRGSRSGYIVHLTTTNDMAQRINQENLNRLKEREYTFTAEVAGHFDRSSFPTDYQLTLRKGAQVMMLNNDSRRRWVNGTIGKVVDVRYSRKYKKYIIRVEFAGGRREDVLPFTWEIFHYKFNESTNAIETETVGSFTQFPMKLAWAVTIHKSQGKTFDRVIIDIGRGTFAHGQVYVALSRCTRLSGVILTRPIRKKNILMDWRIVKFLTQHQYRLSEQALPIERKIEMIGEAIRSNKEIGIIYLKPSDEKSRRVVRPFRIGEFSYRGKKFLGVHAFCKLRQEERIFRIDRILRIEW</sequence>
<dbReference type="Pfam" id="PF13538">
    <property type="entry name" value="UvrD_C_2"/>
    <property type="match status" value="1"/>
</dbReference>
<accession>A0A660SFF1</accession>
<name>A0A660SFF1_UNCW3</name>
<dbReference type="Gene3D" id="2.30.30.940">
    <property type="match status" value="1"/>
</dbReference>
<feature type="domain" description="WYL" evidence="2">
    <location>
        <begin position="445"/>
        <end position="514"/>
    </location>
</feature>
<dbReference type="GO" id="GO:0003678">
    <property type="term" value="F:DNA helicase activity"/>
    <property type="evidence" value="ECO:0007669"/>
    <property type="project" value="InterPro"/>
</dbReference>
<dbReference type="PROSITE" id="PS52050">
    <property type="entry name" value="WYL"/>
    <property type="match status" value="1"/>
</dbReference>
<dbReference type="GO" id="GO:0006281">
    <property type="term" value="P:DNA repair"/>
    <property type="evidence" value="ECO:0007669"/>
    <property type="project" value="InterPro"/>
</dbReference>
<evidence type="ECO:0000259" key="2">
    <source>
        <dbReference type="Pfam" id="PF13280"/>
    </source>
</evidence>
<dbReference type="InterPro" id="IPR026881">
    <property type="entry name" value="WYL_dom"/>
</dbReference>
<gene>
    <name evidence="4" type="ORF">DRP53_08310</name>
</gene>
<dbReference type="InterPro" id="IPR010285">
    <property type="entry name" value="DNA_helicase_pif1-like_DEAD"/>
</dbReference>
<feature type="domain" description="DNA helicase Pif1-like DEAD-box helicase" evidence="1">
    <location>
        <begin position="16"/>
        <end position="206"/>
    </location>
</feature>
<comment type="caution">
    <text evidence="4">The sequence shown here is derived from an EMBL/GenBank/DDBJ whole genome shotgun (WGS) entry which is preliminary data.</text>
</comment>
<organism evidence="4 5">
    <name type="scientific">candidate division WOR-3 bacterium</name>
    <dbReference type="NCBI Taxonomy" id="2052148"/>
    <lineage>
        <taxon>Bacteria</taxon>
        <taxon>Bacteria division WOR-3</taxon>
    </lineage>
</organism>
<dbReference type="AlphaFoldDB" id="A0A660SFF1"/>
<dbReference type="InterPro" id="IPR051055">
    <property type="entry name" value="PIF1_helicase"/>
</dbReference>
<dbReference type="GO" id="GO:0000723">
    <property type="term" value="P:telomere maintenance"/>
    <property type="evidence" value="ECO:0007669"/>
    <property type="project" value="InterPro"/>
</dbReference>
<dbReference type="Pfam" id="PF13280">
    <property type="entry name" value="WYL"/>
    <property type="match status" value="1"/>
</dbReference>
<proteinExistence type="predicted"/>
<dbReference type="CDD" id="cd18809">
    <property type="entry name" value="SF1_C_RecD"/>
    <property type="match status" value="1"/>
</dbReference>
<evidence type="ECO:0000313" key="4">
    <source>
        <dbReference type="EMBL" id="RKX69397.1"/>
    </source>
</evidence>
<feature type="domain" description="UvrD-like helicase C-terminal" evidence="3">
    <location>
        <begin position="362"/>
        <end position="405"/>
    </location>
</feature>
<dbReference type="InterPro" id="IPR027417">
    <property type="entry name" value="P-loop_NTPase"/>
</dbReference>
<evidence type="ECO:0000259" key="1">
    <source>
        <dbReference type="Pfam" id="PF05970"/>
    </source>
</evidence>
<dbReference type="FunFam" id="3.40.50.300:FF:001498">
    <property type="entry name" value="ATP-dependent DNA helicase"/>
    <property type="match status" value="1"/>
</dbReference>
<dbReference type="Proteomes" id="UP000268469">
    <property type="component" value="Unassembled WGS sequence"/>
</dbReference>
<evidence type="ECO:0000313" key="5">
    <source>
        <dbReference type="Proteomes" id="UP000268469"/>
    </source>
</evidence>
<reference evidence="4 5" key="1">
    <citation type="submission" date="2018-06" db="EMBL/GenBank/DDBJ databases">
        <title>Extensive metabolic versatility and redundancy in microbially diverse, dynamic hydrothermal sediments.</title>
        <authorList>
            <person name="Dombrowski N."/>
            <person name="Teske A."/>
            <person name="Baker B.J."/>
        </authorList>
    </citation>
    <scope>NUCLEOTIDE SEQUENCE [LARGE SCALE GENOMIC DNA]</scope>
    <source>
        <strain evidence="4">B36_G15</strain>
    </source>
</reference>
<protein>
    <submittedName>
        <fullName evidence="4">AAA family ATPase</fullName>
    </submittedName>
</protein>
<dbReference type="SUPFAM" id="SSF52540">
    <property type="entry name" value="P-loop containing nucleoside triphosphate hydrolases"/>
    <property type="match status" value="2"/>
</dbReference>
<dbReference type="Gene3D" id="3.40.50.300">
    <property type="entry name" value="P-loop containing nucleotide triphosphate hydrolases"/>
    <property type="match status" value="2"/>
</dbReference>
<dbReference type="EMBL" id="QNBE01000087">
    <property type="protein sequence ID" value="RKX69397.1"/>
    <property type="molecule type" value="Genomic_DNA"/>
</dbReference>
<dbReference type="InterPro" id="IPR027785">
    <property type="entry name" value="UvrD-like_helicase_C"/>
</dbReference>
<dbReference type="Pfam" id="PF05970">
    <property type="entry name" value="PIF1"/>
    <property type="match status" value="1"/>
</dbReference>
<dbReference type="PANTHER" id="PTHR47642">
    <property type="entry name" value="ATP-DEPENDENT DNA HELICASE"/>
    <property type="match status" value="1"/>
</dbReference>
<evidence type="ECO:0000259" key="3">
    <source>
        <dbReference type="Pfam" id="PF13538"/>
    </source>
</evidence>